<proteinExistence type="predicted"/>
<evidence type="ECO:0000313" key="1">
    <source>
        <dbReference type="EMBL" id="REA64098.1"/>
    </source>
</evidence>
<organism evidence="1 2">
    <name type="scientific">Dyadobacter luteus</name>
    <dbReference type="NCBI Taxonomy" id="2259619"/>
    <lineage>
        <taxon>Bacteria</taxon>
        <taxon>Pseudomonadati</taxon>
        <taxon>Bacteroidota</taxon>
        <taxon>Cytophagia</taxon>
        <taxon>Cytophagales</taxon>
        <taxon>Spirosomataceae</taxon>
        <taxon>Dyadobacter</taxon>
    </lineage>
</organism>
<dbReference type="Pfam" id="PF14091">
    <property type="entry name" value="DUF4269"/>
    <property type="match status" value="1"/>
</dbReference>
<dbReference type="Proteomes" id="UP000256373">
    <property type="component" value="Unassembled WGS sequence"/>
</dbReference>
<gene>
    <name evidence="1" type="ORF">DSL64_00630</name>
</gene>
<protein>
    <submittedName>
        <fullName evidence="1">DUF4269 domain-containing protein</fullName>
    </submittedName>
</protein>
<reference evidence="1 2" key="1">
    <citation type="submission" date="2018-07" db="EMBL/GenBank/DDBJ databases">
        <title>Dyadobacter roseus sp. nov., isolated from rose rhizosphere soil.</title>
        <authorList>
            <person name="Chen L."/>
        </authorList>
    </citation>
    <scope>NUCLEOTIDE SEQUENCE [LARGE SCALE GENOMIC DNA]</scope>
    <source>
        <strain evidence="1 2">RS19</strain>
    </source>
</reference>
<sequence>MIDFSNIEYLKSGNKRQRDAYDLLTDNEILLHLKEFDPLLAGTIPIEIDLEHSDLDIICCSDDIDYFFQKIRQYFSHLENFTINIRSDGQSVVASFRVDAFEIEIFGQSVPSREQFAYRHMLVEHQLLQAFGEAFRKEIIRLKSVEYKTEPAFARALGLTGNPYEALLACNVDEIIEVGWFGQESGNQDFEGK</sequence>
<keyword evidence="2" id="KW-1185">Reference proteome</keyword>
<name>A0A3D8YH15_9BACT</name>
<dbReference type="InterPro" id="IPR025365">
    <property type="entry name" value="DUF4269"/>
</dbReference>
<dbReference type="OrthoDB" id="6402248at2"/>
<comment type="caution">
    <text evidence="1">The sequence shown here is derived from an EMBL/GenBank/DDBJ whole genome shotgun (WGS) entry which is preliminary data.</text>
</comment>
<dbReference type="AlphaFoldDB" id="A0A3D8YH15"/>
<accession>A0A3D8YH15</accession>
<evidence type="ECO:0000313" key="2">
    <source>
        <dbReference type="Proteomes" id="UP000256373"/>
    </source>
</evidence>
<dbReference type="RefSeq" id="WP_115828706.1">
    <property type="nucleotide sequence ID" value="NZ_QNUL01000001.1"/>
</dbReference>
<dbReference type="EMBL" id="QNUL01000001">
    <property type="protein sequence ID" value="REA64098.1"/>
    <property type="molecule type" value="Genomic_DNA"/>
</dbReference>